<dbReference type="EMBL" id="CAXLJL010000063">
    <property type="protein sequence ID" value="CAL5130374.1"/>
    <property type="molecule type" value="Genomic_DNA"/>
</dbReference>
<dbReference type="PANTHER" id="PTHR36978:SF4">
    <property type="entry name" value="P-LOOP CONTAINING NUCLEOSIDE TRIPHOSPHATE HYDROLASE PROTEIN"/>
    <property type="match status" value="1"/>
</dbReference>
<dbReference type="Pfam" id="PF17784">
    <property type="entry name" value="Sulfotransfer_4"/>
    <property type="match status" value="1"/>
</dbReference>
<name>A0AAV2SZM0_CALDB</name>
<organism evidence="2 3">
    <name type="scientific">Calicophoron daubneyi</name>
    <name type="common">Rumen fluke</name>
    <name type="synonym">Paramphistomum daubneyi</name>
    <dbReference type="NCBI Taxonomy" id="300641"/>
    <lineage>
        <taxon>Eukaryota</taxon>
        <taxon>Metazoa</taxon>
        <taxon>Spiralia</taxon>
        <taxon>Lophotrochozoa</taxon>
        <taxon>Platyhelminthes</taxon>
        <taxon>Trematoda</taxon>
        <taxon>Digenea</taxon>
        <taxon>Plagiorchiida</taxon>
        <taxon>Pronocephalata</taxon>
        <taxon>Paramphistomoidea</taxon>
        <taxon>Paramphistomidae</taxon>
        <taxon>Calicophoron</taxon>
    </lineage>
</organism>
<reference evidence="2" key="1">
    <citation type="submission" date="2024-06" db="EMBL/GenBank/DDBJ databases">
        <authorList>
            <person name="Liu X."/>
            <person name="Lenzi L."/>
            <person name="Haldenby T S."/>
            <person name="Uol C."/>
        </authorList>
    </citation>
    <scope>NUCLEOTIDE SEQUENCE</scope>
</reference>
<dbReference type="PANTHER" id="PTHR36978">
    <property type="entry name" value="P-LOOP CONTAINING NUCLEOTIDE TRIPHOSPHATE HYDROLASE"/>
    <property type="match status" value="1"/>
</dbReference>
<keyword evidence="1" id="KW-0812">Transmembrane</keyword>
<evidence type="ECO:0000313" key="2">
    <source>
        <dbReference type="EMBL" id="CAL5130374.1"/>
    </source>
</evidence>
<dbReference type="Proteomes" id="UP001497525">
    <property type="component" value="Unassembled WGS sequence"/>
</dbReference>
<dbReference type="Gene3D" id="3.40.50.300">
    <property type="entry name" value="P-loop containing nucleotide triphosphate hydrolases"/>
    <property type="match status" value="1"/>
</dbReference>
<gene>
    <name evidence="2" type="ORF">CDAUBV1_LOCUS1989</name>
</gene>
<evidence type="ECO:0008006" key="4">
    <source>
        <dbReference type="Google" id="ProtNLM"/>
    </source>
</evidence>
<accession>A0AAV2SZM0</accession>
<evidence type="ECO:0000313" key="3">
    <source>
        <dbReference type="Proteomes" id="UP001497525"/>
    </source>
</evidence>
<dbReference type="InterPro" id="IPR040632">
    <property type="entry name" value="Sulfotransfer_4"/>
</dbReference>
<dbReference type="SUPFAM" id="SSF52540">
    <property type="entry name" value="P-loop containing nucleoside triphosphate hydrolases"/>
    <property type="match status" value="1"/>
</dbReference>
<sequence>MSSSVIVPQLSTPGGQEDMPVVFVVGLNKTGTSCVKSALEIIFEGKLSCLHISDFFPTKIGTQMDKWFKLSNEQNEVRRRDELKNLLRHYNLASGFPITPYIKDLLELYPAAKIILTVRDAETWLAKCRCTSLPRSDKKTDDGWVIRKMLTLLRFRQPEQLFVTSLRKAVGEQVNIDHDLELLKAYTKWNERVEQTVPKDRLLVYNIKQGWKPLCDFLNVPVPPVLYPDPLTKIRIFRWSRADRNIFTNWIFCFLTYILIGLTAFSLVK</sequence>
<comment type="caution">
    <text evidence="2">The sequence shown here is derived from an EMBL/GenBank/DDBJ whole genome shotgun (WGS) entry which is preliminary data.</text>
</comment>
<dbReference type="InterPro" id="IPR027417">
    <property type="entry name" value="P-loop_NTPase"/>
</dbReference>
<keyword evidence="1" id="KW-1133">Transmembrane helix</keyword>
<feature type="transmembrane region" description="Helical" evidence="1">
    <location>
        <begin position="247"/>
        <end position="268"/>
    </location>
</feature>
<evidence type="ECO:0000256" key="1">
    <source>
        <dbReference type="SAM" id="Phobius"/>
    </source>
</evidence>
<proteinExistence type="predicted"/>
<keyword evidence="1" id="KW-0472">Membrane</keyword>
<protein>
    <recommendedName>
        <fullName evidence="4">NAD dependent epimerase/dehydratase</fullName>
    </recommendedName>
</protein>
<dbReference type="AlphaFoldDB" id="A0AAV2SZM0"/>